<evidence type="ECO:0000256" key="4">
    <source>
        <dbReference type="SAM" id="Coils"/>
    </source>
</evidence>
<dbReference type="GO" id="GO:0000776">
    <property type="term" value="C:kinetochore"/>
    <property type="evidence" value="ECO:0007669"/>
    <property type="project" value="TreeGrafter"/>
</dbReference>
<evidence type="ECO:0000256" key="3">
    <source>
        <dbReference type="ARBA" id="ARBA00030688"/>
    </source>
</evidence>
<feature type="region of interest" description="Disordered" evidence="5">
    <location>
        <begin position="1"/>
        <end position="20"/>
    </location>
</feature>
<keyword evidence="7" id="KW-1185">Reference proteome</keyword>
<dbReference type="InterPro" id="IPR000467">
    <property type="entry name" value="G_patch_dom"/>
</dbReference>
<name>A0A7I4YQJ6_HAECO</name>
<dbReference type="InterPro" id="IPR025239">
    <property type="entry name" value="DUF4187"/>
</dbReference>
<reference evidence="8" key="1">
    <citation type="submission" date="2020-12" db="UniProtKB">
        <authorList>
            <consortium name="WormBaseParasite"/>
        </authorList>
    </citation>
    <scope>IDENTIFICATION</scope>
    <source>
        <strain evidence="8">MHco3</strain>
    </source>
</reference>
<evidence type="ECO:0000259" key="6">
    <source>
        <dbReference type="PROSITE" id="PS50174"/>
    </source>
</evidence>
<accession>A0A7I4YQJ6</accession>
<proteinExistence type="inferred from homology"/>
<evidence type="ECO:0000313" key="7">
    <source>
        <dbReference type="Proteomes" id="UP000025227"/>
    </source>
</evidence>
<feature type="domain" description="G-patch" evidence="6">
    <location>
        <begin position="72"/>
        <end position="124"/>
    </location>
</feature>
<dbReference type="InterPro" id="IPR039249">
    <property type="entry name" value="GPATCH11"/>
</dbReference>
<dbReference type="WBParaSite" id="HCON_00131920-00001">
    <property type="protein sequence ID" value="HCON_00131920-00001"/>
    <property type="gene ID" value="HCON_00131920"/>
</dbReference>
<dbReference type="SMART" id="SM00443">
    <property type="entry name" value="G_patch"/>
    <property type="match status" value="1"/>
</dbReference>
<feature type="compositionally biased region" description="Basic and acidic residues" evidence="5">
    <location>
        <begin position="37"/>
        <end position="66"/>
    </location>
</feature>
<protein>
    <recommendedName>
        <fullName evidence="2">G patch domain-containing protein 11</fullName>
    </recommendedName>
    <alternativeName>
        <fullName evidence="3">Coiled-coil domain-containing protein 75</fullName>
    </alternativeName>
</protein>
<dbReference type="OrthoDB" id="786951at2759"/>
<evidence type="ECO:0000256" key="2">
    <source>
        <dbReference type="ARBA" id="ARBA00021978"/>
    </source>
</evidence>
<dbReference type="PANTHER" id="PTHR21032">
    <property type="entry name" value="G PATCH DOMAIN-CONTAINING PROTEIN 11"/>
    <property type="match status" value="1"/>
</dbReference>
<evidence type="ECO:0000256" key="5">
    <source>
        <dbReference type="SAM" id="MobiDB-lite"/>
    </source>
</evidence>
<dbReference type="AlphaFoldDB" id="A0A7I4YQJ6"/>
<evidence type="ECO:0000256" key="1">
    <source>
        <dbReference type="ARBA" id="ARBA00007140"/>
    </source>
</evidence>
<evidence type="ECO:0000313" key="8">
    <source>
        <dbReference type="WBParaSite" id="HCON_00131920-00001"/>
    </source>
</evidence>
<dbReference type="Pfam" id="PF13821">
    <property type="entry name" value="DUF4187"/>
    <property type="match status" value="1"/>
</dbReference>
<feature type="region of interest" description="Disordered" evidence="5">
    <location>
        <begin position="37"/>
        <end position="69"/>
    </location>
</feature>
<dbReference type="Proteomes" id="UP000025227">
    <property type="component" value="Unplaced"/>
</dbReference>
<dbReference type="Pfam" id="PF01585">
    <property type="entry name" value="G-patch"/>
    <property type="match status" value="1"/>
</dbReference>
<dbReference type="PROSITE" id="PS50174">
    <property type="entry name" value="G_PATCH"/>
    <property type="match status" value="1"/>
</dbReference>
<feature type="coiled-coil region" evidence="4">
    <location>
        <begin position="123"/>
        <end position="167"/>
    </location>
</feature>
<dbReference type="PANTHER" id="PTHR21032:SF0">
    <property type="entry name" value="G PATCH DOMAIN-CONTAINING PROTEIN 11"/>
    <property type="match status" value="1"/>
</dbReference>
<dbReference type="SMART" id="SM01173">
    <property type="entry name" value="DUF4187"/>
    <property type="match status" value="1"/>
</dbReference>
<dbReference type="GO" id="GO:0003676">
    <property type="term" value="F:nucleic acid binding"/>
    <property type="evidence" value="ECO:0007669"/>
    <property type="project" value="InterPro"/>
</dbReference>
<organism evidence="7 8">
    <name type="scientific">Haemonchus contortus</name>
    <name type="common">Barber pole worm</name>
    <dbReference type="NCBI Taxonomy" id="6289"/>
    <lineage>
        <taxon>Eukaryota</taxon>
        <taxon>Metazoa</taxon>
        <taxon>Ecdysozoa</taxon>
        <taxon>Nematoda</taxon>
        <taxon>Chromadorea</taxon>
        <taxon>Rhabditida</taxon>
        <taxon>Rhabditina</taxon>
        <taxon>Rhabditomorpha</taxon>
        <taxon>Strongyloidea</taxon>
        <taxon>Trichostrongylidae</taxon>
        <taxon>Haemonchus</taxon>
    </lineage>
</organism>
<sequence length="296" mass="34681">MSEELDDYMSDDFLTGTKDVKPGLVTSREHKRWLKAEVEKMENRQNERPLPKTKRDLEKALREEALSKPVPETSKGFALLAKMGFKPGMSLGRKKDENDLGSGITEPIPVEVKATRTGLGHANEQEKQAKLRIQQEMERMKRRAEQHAELTEEYKKRKREMSNTKDLIKDIVSSRKICVELDLRANVEQPEESWFWKSYIKRESVDCRVGSSSYGEDSDRNEDLRFYYANGKEAPEEERYDELPDEILHEKLIRITCYLRDTYRYCIWCGCQFENSDEFDSYCPGQDRQAHDSIDE</sequence>
<comment type="similarity">
    <text evidence="1">Belongs to the GPATCH11 family.</text>
</comment>
<dbReference type="OMA" id="DYMNMVI"/>
<keyword evidence="4" id="KW-0175">Coiled coil</keyword>
<feature type="compositionally biased region" description="Acidic residues" evidence="5">
    <location>
        <begin position="1"/>
        <end position="10"/>
    </location>
</feature>